<evidence type="ECO:0000313" key="1">
    <source>
        <dbReference type="EMBL" id="RZO78071.1"/>
    </source>
</evidence>
<sequence>MNERILKQTTALDQQESQLGRYHMSLAEPLHTLARIQLQANRFDDARGNADRALQIIRWSDGLESPLQFEFLQLVIEIEMARNNWDDIDEKIKHYTWLLSNKYQGDSISRLRHMQWLVDVHAGGAARDEKERRAYHLIQSTGINEVAVQYAQVQGLTAEPLYANLLFSLSRAYHRENEGIRQRGSVSYRLRELYPGLHILEDRDVAIAKRYRFGLEKLEMLRDAVSTSPAFDTEAVLLSEFYIAAWNELYGQEEDLKASLLRIDNFHAHSAISKERIMRLFELRAKLPQHRLVLDADYLSNDLVSAGD</sequence>
<dbReference type="Proteomes" id="UP000320404">
    <property type="component" value="Unassembled WGS sequence"/>
</dbReference>
<dbReference type="InterPro" id="IPR011990">
    <property type="entry name" value="TPR-like_helical_dom_sf"/>
</dbReference>
<gene>
    <name evidence="1" type="ORF">EVA69_00855</name>
</gene>
<proteinExistence type="predicted"/>
<dbReference type="AlphaFoldDB" id="A0A520S6J3"/>
<dbReference type="EMBL" id="SHAH01000006">
    <property type="protein sequence ID" value="RZO78071.1"/>
    <property type="molecule type" value="Genomic_DNA"/>
</dbReference>
<protein>
    <recommendedName>
        <fullName evidence="3">Tetratricopeptide repeat protein</fullName>
    </recommendedName>
</protein>
<comment type="caution">
    <text evidence="1">The sequence shown here is derived from an EMBL/GenBank/DDBJ whole genome shotgun (WGS) entry which is preliminary data.</text>
</comment>
<dbReference type="Gene3D" id="1.25.40.10">
    <property type="entry name" value="Tetratricopeptide repeat domain"/>
    <property type="match status" value="1"/>
</dbReference>
<organism evidence="1 2">
    <name type="scientific">OM182 bacterium</name>
    <dbReference type="NCBI Taxonomy" id="2510334"/>
    <lineage>
        <taxon>Bacteria</taxon>
        <taxon>Pseudomonadati</taxon>
        <taxon>Pseudomonadota</taxon>
        <taxon>Gammaproteobacteria</taxon>
        <taxon>OMG group</taxon>
        <taxon>OM182 clade</taxon>
    </lineage>
</organism>
<evidence type="ECO:0008006" key="3">
    <source>
        <dbReference type="Google" id="ProtNLM"/>
    </source>
</evidence>
<evidence type="ECO:0000313" key="2">
    <source>
        <dbReference type="Proteomes" id="UP000320404"/>
    </source>
</evidence>
<name>A0A520S6J3_9GAMM</name>
<reference evidence="1 2" key="1">
    <citation type="submission" date="2019-02" db="EMBL/GenBank/DDBJ databases">
        <title>Prokaryotic population dynamics and viral predation in marine succession experiment using metagenomics: the confinement effect.</title>
        <authorList>
            <person name="Haro-Moreno J.M."/>
            <person name="Rodriguez-Valera F."/>
            <person name="Lopez-Perez M."/>
        </authorList>
    </citation>
    <scope>NUCLEOTIDE SEQUENCE [LARGE SCALE GENOMIC DNA]</scope>
    <source>
        <strain evidence="1">MED-G158</strain>
    </source>
</reference>
<accession>A0A520S6J3</accession>